<dbReference type="AlphaFoldDB" id="D5QJ98"/>
<dbReference type="Proteomes" id="UP000006468">
    <property type="component" value="Chromosome"/>
</dbReference>
<organism evidence="2 3">
    <name type="scientific">Novacetimonas hansenii ATCC 23769</name>
    <dbReference type="NCBI Taxonomy" id="714995"/>
    <lineage>
        <taxon>Bacteria</taxon>
        <taxon>Pseudomonadati</taxon>
        <taxon>Pseudomonadota</taxon>
        <taxon>Alphaproteobacteria</taxon>
        <taxon>Acetobacterales</taxon>
        <taxon>Acetobacteraceae</taxon>
        <taxon>Novacetimonas</taxon>
    </lineage>
</organism>
<gene>
    <name evidence="2" type="ORF">GXY_16157</name>
</gene>
<name>D5QJ98_NOVHA</name>
<evidence type="ECO:0000313" key="2">
    <source>
        <dbReference type="EMBL" id="EFG82920.1"/>
    </source>
</evidence>
<accession>D5QJ98</accession>
<evidence type="ECO:0000256" key="1">
    <source>
        <dbReference type="SAM" id="MobiDB-lite"/>
    </source>
</evidence>
<protein>
    <submittedName>
        <fullName evidence="2">Uncharacterized protein</fullName>
    </submittedName>
</protein>
<evidence type="ECO:0000313" key="3">
    <source>
        <dbReference type="Proteomes" id="UP000006468"/>
    </source>
</evidence>
<comment type="caution">
    <text evidence="2">The sequence shown here is derived from an EMBL/GenBank/DDBJ whole genome shotgun (WGS) entry which is preliminary data.</text>
</comment>
<feature type="region of interest" description="Disordered" evidence="1">
    <location>
        <begin position="1"/>
        <end position="23"/>
    </location>
</feature>
<dbReference type="EMBL" id="ADTV01000067">
    <property type="protein sequence ID" value="EFG82920.1"/>
    <property type="molecule type" value="Genomic_DNA"/>
</dbReference>
<dbReference type="HOGENOM" id="CLU_3397044_0_0_5"/>
<sequence length="31" mass="3430">MVMPGPGAPRFTGHRGNPAMRPAGYFRRWSA</sequence>
<proteinExistence type="predicted"/>
<reference evidence="2 3" key="1">
    <citation type="journal article" date="2010" name="J. Bacteriol.">
        <title>Genome sequence of a cellulose-producing bacterium, Gluconacetobacter hansenii ATCC 23769.</title>
        <authorList>
            <person name="Iyer P.R."/>
            <person name="Geib S.M."/>
            <person name="Catchmark J."/>
            <person name="Kao T.H."/>
            <person name="Tien M."/>
        </authorList>
    </citation>
    <scope>NUCLEOTIDE SEQUENCE [LARGE SCALE GENOMIC DNA]</scope>
    <source>
        <strain evidence="2 3">ATCC 23769</strain>
    </source>
</reference>